<dbReference type="GO" id="GO:0071014">
    <property type="term" value="C:post-mRNA release spliceosomal complex"/>
    <property type="evidence" value="ECO:0007669"/>
    <property type="project" value="TreeGrafter"/>
</dbReference>
<protein>
    <submittedName>
        <fullName evidence="2">Uncharacterized protein</fullName>
    </submittedName>
</protein>
<reference evidence="2" key="1">
    <citation type="submission" date="2020-05" db="EMBL/GenBank/DDBJ databases">
        <title>Phylogenomic resolution of chytrid fungi.</title>
        <authorList>
            <person name="Stajich J.E."/>
            <person name="Amses K."/>
            <person name="Simmons R."/>
            <person name="Seto K."/>
            <person name="Myers J."/>
            <person name="Bonds A."/>
            <person name="Quandt C.A."/>
            <person name="Barry K."/>
            <person name="Liu P."/>
            <person name="Grigoriev I."/>
            <person name="Longcore J.E."/>
            <person name="James T.Y."/>
        </authorList>
    </citation>
    <scope>NUCLEOTIDE SEQUENCE</scope>
    <source>
        <strain evidence="2">JEL0513</strain>
    </source>
</reference>
<dbReference type="AlphaFoldDB" id="A0AAD5XFM4"/>
<feature type="region of interest" description="Disordered" evidence="1">
    <location>
        <begin position="1"/>
        <end position="38"/>
    </location>
</feature>
<evidence type="ECO:0000313" key="2">
    <source>
        <dbReference type="EMBL" id="KAJ3132844.1"/>
    </source>
</evidence>
<comment type="caution">
    <text evidence="2">The sequence shown here is derived from an EMBL/GenBank/DDBJ whole genome shotgun (WGS) entry which is preliminary data.</text>
</comment>
<dbReference type="EMBL" id="JADGJH010000235">
    <property type="protein sequence ID" value="KAJ3132844.1"/>
    <property type="molecule type" value="Genomic_DNA"/>
</dbReference>
<dbReference type="PANTHER" id="PTHR31551">
    <property type="entry name" value="PRE-MRNA-SPLICING FACTOR CWF18"/>
    <property type="match status" value="1"/>
</dbReference>
<name>A0AAD5XFM4_9FUNG</name>
<organism evidence="2 3">
    <name type="scientific">Physocladia obscura</name>
    <dbReference type="NCBI Taxonomy" id="109957"/>
    <lineage>
        <taxon>Eukaryota</taxon>
        <taxon>Fungi</taxon>
        <taxon>Fungi incertae sedis</taxon>
        <taxon>Chytridiomycota</taxon>
        <taxon>Chytridiomycota incertae sedis</taxon>
        <taxon>Chytridiomycetes</taxon>
        <taxon>Chytridiales</taxon>
        <taxon>Chytriomycetaceae</taxon>
        <taxon>Physocladia</taxon>
    </lineage>
</organism>
<gene>
    <name evidence="2" type="ORF">HK100_004900</name>
</gene>
<proteinExistence type="predicted"/>
<feature type="region of interest" description="Disordered" evidence="1">
    <location>
        <begin position="144"/>
        <end position="166"/>
    </location>
</feature>
<dbReference type="Proteomes" id="UP001211907">
    <property type="component" value="Unassembled WGS sequence"/>
</dbReference>
<dbReference type="PANTHER" id="PTHR31551:SF1">
    <property type="entry name" value="COILED-COIL DOMAIN-CONTAINING PROTEIN 12"/>
    <property type="match status" value="1"/>
</dbReference>
<dbReference type="InterPro" id="IPR013169">
    <property type="entry name" value="mRNA_splic_Cwf18-like"/>
</dbReference>
<dbReference type="GO" id="GO:0005684">
    <property type="term" value="C:U2-type spliceosomal complex"/>
    <property type="evidence" value="ECO:0007669"/>
    <property type="project" value="TreeGrafter"/>
</dbReference>
<feature type="compositionally biased region" description="Basic and acidic residues" evidence="1">
    <location>
        <begin position="1"/>
        <end position="17"/>
    </location>
</feature>
<accession>A0AAD5XFM4</accession>
<dbReference type="Pfam" id="PF08315">
    <property type="entry name" value="cwf18"/>
    <property type="match status" value="1"/>
</dbReference>
<keyword evidence="3" id="KW-1185">Reference proteome</keyword>
<evidence type="ECO:0000256" key="1">
    <source>
        <dbReference type="SAM" id="MobiDB-lite"/>
    </source>
</evidence>
<sequence>MDRKARLAELRKLKDASESPNSTTEKEKENGELSFRNYNPLTEHVKALKTTLPVDTNAESVLASNSKERVVPKTLEDQAKIIEQDTKALFAKQVATSDSVEITSLAPRKPGFDLAREYERRTERLEKKTNYAIAENIRKRFKDSHDISEVGGITNDGENNDEDDDD</sequence>
<evidence type="ECO:0000313" key="3">
    <source>
        <dbReference type="Proteomes" id="UP001211907"/>
    </source>
</evidence>